<keyword evidence="6" id="KW-0503">Monooxygenase</keyword>
<dbReference type="SUPFAM" id="SSF51905">
    <property type="entry name" value="FAD/NAD(P)-binding domain"/>
    <property type="match status" value="1"/>
</dbReference>
<accession>A0A1J5RWA1</accession>
<organism evidence="8">
    <name type="scientific">mine drainage metagenome</name>
    <dbReference type="NCBI Taxonomy" id="410659"/>
    <lineage>
        <taxon>unclassified sequences</taxon>
        <taxon>metagenomes</taxon>
        <taxon>ecological metagenomes</taxon>
    </lineage>
</organism>
<dbReference type="PANTHER" id="PTHR43876:SF25">
    <property type="entry name" value="MONOOXYGENASE NMA2164"/>
    <property type="match status" value="1"/>
</dbReference>
<dbReference type="PANTHER" id="PTHR43876">
    <property type="entry name" value="UBIQUINONE BIOSYNTHESIS MONOOXYGENASE COQ6, MITOCHONDRIAL"/>
    <property type="match status" value="1"/>
</dbReference>
<keyword evidence="3" id="KW-0285">Flavoprotein</keyword>
<protein>
    <submittedName>
        <fullName evidence="8">2-octaprenylphenol hydroxylase</fullName>
        <ecNumber evidence="8">1.14.13.-</ecNumber>
    </submittedName>
</protein>
<sequence>MPINVDVAIVGAGPAGLCFAKSLADAGLKTLILERQAETSISAPDFDGREIALTHYSAQLMQELGLWARIDANEISPLRDARIFNGSSLHSLNINHRDTPQGELGYLISNHLIRKAAYDAAKSSSMITIKSEVQITSIKTSANSVELTLDNSESIQTKLLVGADSRFSETRRAMGIAADMHDFGKVMMVCVMDHPVSHEHAAWEWFDYGQTLALLPMNGMRSSVVVTLPKQDIDRLMKMQEEDFNREISARFQHRLGQMHLTSTRHAYPLITVYSKRLIGPRFALVGDAAVGMHPVTAHGFNFGLKGIATLSTEIKAALAANKDIAAESLLMRYEQAHRRHTRPLYLATHAIAKLYGNDSHTARLLRSSALRLGSRISPFKRAVAGLLA</sequence>
<dbReference type="NCBIfam" id="TIGR01988">
    <property type="entry name" value="Ubi-OHases"/>
    <property type="match status" value="1"/>
</dbReference>
<feature type="domain" description="FAD-binding" evidence="7">
    <location>
        <begin position="5"/>
        <end position="341"/>
    </location>
</feature>
<evidence type="ECO:0000256" key="4">
    <source>
        <dbReference type="ARBA" id="ARBA00022827"/>
    </source>
</evidence>
<dbReference type="GO" id="GO:0016705">
    <property type="term" value="F:oxidoreductase activity, acting on paired donors, with incorporation or reduction of molecular oxygen"/>
    <property type="evidence" value="ECO:0007669"/>
    <property type="project" value="InterPro"/>
</dbReference>
<comment type="caution">
    <text evidence="8">The sequence shown here is derived from an EMBL/GenBank/DDBJ whole genome shotgun (WGS) entry which is preliminary data.</text>
</comment>
<evidence type="ECO:0000256" key="5">
    <source>
        <dbReference type="ARBA" id="ARBA00023002"/>
    </source>
</evidence>
<evidence type="ECO:0000256" key="1">
    <source>
        <dbReference type="ARBA" id="ARBA00001974"/>
    </source>
</evidence>
<keyword evidence="5 8" id="KW-0560">Oxidoreductase</keyword>
<evidence type="ECO:0000256" key="2">
    <source>
        <dbReference type="ARBA" id="ARBA00005349"/>
    </source>
</evidence>
<dbReference type="NCBIfam" id="NF006593">
    <property type="entry name" value="PRK09126.1"/>
    <property type="match status" value="1"/>
</dbReference>
<dbReference type="PRINTS" id="PR00420">
    <property type="entry name" value="RNGMNOXGNASE"/>
</dbReference>
<proteinExistence type="inferred from homology"/>
<dbReference type="Gene3D" id="3.50.50.60">
    <property type="entry name" value="FAD/NAD(P)-binding domain"/>
    <property type="match status" value="2"/>
</dbReference>
<dbReference type="EMBL" id="MLJW01000099">
    <property type="protein sequence ID" value="OIR00082.1"/>
    <property type="molecule type" value="Genomic_DNA"/>
</dbReference>
<dbReference type="AlphaFoldDB" id="A0A1J5RWA1"/>
<dbReference type="InterPro" id="IPR010971">
    <property type="entry name" value="UbiH/COQ6"/>
</dbReference>
<dbReference type="EC" id="1.14.13.-" evidence="8"/>
<evidence type="ECO:0000256" key="3">
    <source>
        <dbReference type="ARBA" id="ARBA00022630"/>
    </source>
</evidence>
<dbReference type="InterPro" id="IPR051205">
    <property type="entry name" value="UbiH/COQ6_monooxygenase"/>
</dbReference>
<dbReference type="GO" id="GO:0004497">
    <property type="term" value="F:monooxygenase activity"/>
    <property type="evidence" value="ECO:0007669"/>
    <property type="project" value="UniProtKB-KW"/>
</dbReference>
<dbReference type="InterPro" id="IPR002938">
    <property type="entry name" value="FAD-bd"/>
</dbReference>
<dbReference type="Pfam" id="PF01494">
    <property type="entry name" value="FAD_binding_3"/>
    <property type="match status" value="1"/>
</dbReference>
<name>A0A1J5RWA1_9ZZZZ</name>
<keyword evidence="4" id="KW-0274">FAD</keyword>
<evidence type="ECO:0000256" key="6">
    <source>
        <dbReference type="ARBA" id="ARBA00023033"/>
    </source>
</evidence>
<comment type="cofactor">
    <cofactor evidence="1">
        <name>FAD</name>
        <dbReference type="ChEBI" id="CHEBI:57692"/>
    </cofactor>
</comment>
<dbReference type="GO" id="GO:0071949">
    <property type="term" value="F:FAD binding"/>
    <property type="evidence" value="ECO:0007669"/>
    <property type="project" value="InterPro"/>
</dbReference>
<gene>
    <name evidence="8" type="primary">ubiI_6</name>
    <name evidence="8" type="ORF">GALL_179030</name>
</gene>
<reference evidence="8" key="1">
    <citation type="submission" date="2016-10" db="EMBL/GenBank/DDBJ databases">
        <title>Sequence of Gallionella enrichment culture.</title>
        <authorList>
            <person name="Poehlein A."/>
            <person name="Muehling M."/>
            <person name="Daniel R."/>
        </authorList>
    </citation>
    <scope>NUCLEOTIDE SEQUENCE</scope>
</reference>
<comment type="similarity">
    <text evidence="2">Belongs to the UbiH/COQ6 family.</text>
</comment>
<dbReference type="GO" id="GO:0006744">
    <property type="term" value="P:ubiquinone biosynthetic process"/>
    <property type="evidence" value="ECO:0007669"/>
    <property type="project" value="InterPro"/>
</dbReference>
<evidence type="ECO:0000313" key="8">
    <source>
        <dbReference type="EMBL" id="OIR00082.1"/>
    </source>
</evidence>
<evidence type="ECO:0000259" key="7">
    <source>
        <dbReference type="Pfam" id="PF01494"/>
    </source>
</evidence>
<dbReference type="InterPro" id="IPR036188">
    <property type="entry name" value="FAD/NAD-bd_sf"/>
</dbReference>